<feature type="signal peptide" evidence="1">
    <location>
        <begin position="1"/>
        <end position="16"/>
    </location>
</feature>
<dbReference type="EMBL" id="CDHN01000002">
    <property type="protein sequence ID" value="CEJ89441.1"/>
    <property type="molecule type" value="Genomic_DNA"/>
</dbReference>
<keyword evidence="3" id="KW-1185">Reference proteome</keyword>
<dbReference type="AlphaFoldDB" id="A0A0A1SXJ0"/>
<protein>
    <recommendedName>
        <fullName evidence="4">Ubiquitin 3 binding protein But2 C-terminal domain-containing protein</fullName>
    </recommendedName>
</protein>
<dbReference type="GO" id="GO:0070007">
    <property type="term" value="F:glutamic-type endopeptidase activity"/>
    <property type="evidence" value="ECO:0007669"/>
    <property type="project" value="InterPro"/>
</dbReference>
<dbReference type="Proteomes" id="UP000039046">
    <property type="component" value="Unassembled WGS sequence"/>
</dbReference>
<dbReference type="Gene3D" id="2.60.120.700">
    <property type="entry name" value="Peptidase G1"/>
    <property type="match status" value="1"/>
</dbReference>
<keyword evidence="1" id="KW-0732">Signal</keyword>
<dbReference type="PANTHER" id="PTHR37536:SF1">
    <property type="entry name" value="ASPERGILLOPEPSIN, PUTAITVE (AFU_ORTHOLOGUE AFUA_7G01200)"/>
    <property type="match status" value="1"/>
</dbReference>
<dbReference type="InterPro" id="IPR038656">
    <property type="entry name" value="Peptidase_G1_sf"/>
</dbReference>
<evidence type="ECO:0000256" key="1">
    <source>
        <dbReference type="SAM" id="SignalP"/>
    </source>
</evidence>
<dbReference type="Pfam" id="PF01828">
    <property type="entry name" value="Peptidase_A4"/>
    <property type="match status" value="1"/>
</dbReference>
<organism evidence="2 3">
    <name type="scientific">[Torrubiella] hemipterigena</name>
    <dbReference type="NCBI Taxonomy" id="1531966"/>
    <lineage>
        <taxon>Eukaryota</taxon>
        <taxon>Fungi</taxon>
        <taxon>Dikarya</taxon>
        <taxon>Ascomycota</taxon>
        <taxon>Pezizomycotina</taxon>
        <taxon>Sordariomycetes</taxon>
        <taxon>Hypocreomycetidae</taxon>
        <taxon>Hypocreales</taxon>
        <taxon>Clavicipitaceae</taxon>
        <taxon>Clavicipitaceae incertae sedis</taxon>
        <taxon>'Torrubiella' clade</taxon>
    </lineage>
</organism>
<reference evidence="2 3" key="1">
    <citation type="journal article" date="2015" name="Genome Announc.">
        <title>Draft Genome Sequence and Gene Annotation of the Entomopathogenic Fungus Verticillium hemipterigenum.</title>
        <authorList>
            <person name="Horn F."/>
            <person name="Habel A."/>
            <person name="Scharf D.H."/>
            <person name="Dworschak J."/>
            <person name="Brakhage A.A."/>
            <person name="Guthke R."/>
            <person name="Hertweck C."/>
            <person name="Linde J."/>
        </authorList>
    </citation>
    <scope>NUCLEOTIDE SEQUENCE [LARGE SCALE GENOMIC DNA]</scope>
</reference>
<evidence type="ECO:0000313" key="2">
    <source>
        <dbReference type="EMBL" id="CEJ89441.1"/>
    </source>
</evidence>
<name>A0A0A1SXJ0_9HYPO</name>
<gene>
    <name evidence="2" type="ORF">VHEMI05284</name>
</gene>
<dbReference type="PANTHER" id="PTHR37536">
    <property type="entry name" value="PUTATIVE (AFU_ORTHOLOGUE AFUA_3G02970)-RELATED"/>
    <property type="match status" value="1"/>
</dbReference>
<dbReference type="CDD" id="cd13426">
    <property type="entry name" value="Peptidase_G1"/>
    <property type="match status" value="1"/>
</dbReference>
<evidence type="ECO:0000313" key="3">
    <source>
        <dbReference type="Proteomes" id="UP000039046"/>
    </source>
</evidence>
<dbReference type="HOGENOM" id="CLU_1157082_0_0_1"/>
<dbReference type="GO" id="GO:0006508">
    <property type="term" value="P:proteolysis"/>
    <property type="evidence" value="ECO:0007669"/>
    <property type="project" value="InterPro"/>
</dbReference>
<dbReference type="InterPro" id="IPR000250">
    <property type="entry name" value="Peptidase_G1"/>
</dbReference>
<dbReference type="InterPro" id="IPR013320">
    <property type="entry name" value="ConA-like_dom_sf"/>
</dbReference>
<dbReference type="SUPFAM" id="SSF49899">
    <property type="entry name" value="Concanavalin A-like lectins/glucanases"/>
    <property type="match status" value="1"/>
</dbReference>
<feature type="chain" id="PRO_5001989709" description="Ubiquitin 3 binding protein But2 C-terminal domain-containing protein" evidence="1">
    <location>
        <begin position="17"/>
        <end position="240"/>
    </location>
</feature>
<accession>A0A0A1SXJ0</accession>
<proteinExistence type="predicted"/>
<evidence type="ECO:0008006" key="4">
    <source>
        <dbReference type="Google" id="ProtNLM"/>
    </source>
</evidence>
<sequence length="240" mass="26640">MLTLSILAIMTKSVAAMAANRHYTAVARDAAPAGQFCGQVLETTEDLTEIEAMWKVPHATVPADEHDRSRSEQWVGIGGFEPDCAYRAYAGTMANAMGNETSYEFLCGTERYTLGITGEVKPGDDVHVKVVIEKPNVMTCYFENLTTGQKDHETVRTPDFFCRNSAQWLQQSELLNTDNEVYYPFSTFQFHSAKAKDKKGKTYDLTGSKSLTWQPKDGKQLCHPSDLAADSVTINYDGPN</sequence>